<organism evidence="10 11">
    <name type="scientific">Methylococcus capsulatus</name>
    <dbReference type="NCBI Taxonomy" id="414"/>
    <lineage>
        <taxon>Bacteria</taxon>
        <taxon>Pseudomonadati</taxon>
        <taxon>Pseudomonadota</taxon>
        <taxon>Gammaproteobacteria</taxon>
        <taxon>Methylococcales</taxon>
        <taxon>Methylococcaceae</taxon>
        <taxon>Methylococcus</taxon>
    </lineage>
</organism>
<proteinExistence type="inferred from homology"/>
<name>A0AA35V5S9_METCP</name>
<evidence type="ECO:0000256" key="8">
    <source>
        <dbReference type="ARBA" id="ARBA00068163"/>
    </source>
</evidence>
<dbReference type="GO" id="GO:0047429">
    <property type="term" value="F:nucleoside triphosphate diphosphatase activity"/>
    <property type="evidence" value="ECO:0007669"/>
    <property type="project" value="InterPro"/>
</dbReference>
<comment type="cofactor">
    <cofactor evidence="9">
        <name>a divalent metal cation</name>
        <dbReference type="ChEBI" id="CHEBI:60240"/>
    </cofactor>
</comment>
<evidence type="ECO:0000256" key="6">
    <source>
        <dbReference type="ARBA" id="ARBA00053369"/>
    </source>
</evidence>
<comment type="subcellular location">
    <subcellularLocation>
        <location evidence="1 9">Cytoplasm</location>
    </subcellularLocation>
</comment>
<comment type="function">
    <text evidence="6 9">Nucleoside triphosphate pyrophosphatase that hydrolyzes 7-methyl-GTP (m(7)GTP). May have a dual role in cell division arrest and in preventing the incorporation of modified nucleotides into cellular nucleic acids.</text>
</comment>
<dbReference type="Gene3D" id="3.90.950.10">
    <property type="match status" value="1"/>
</dbReference>
<evidence type="ECO:0000256" key="7">
    <source>
        <dbReference type="ARBA" id="ARBA00060749"/>
    </source>
</evidence>
<accession>A0AA35V5S9</accession>
<dbReference type="GO" id="GO:0009117">
    <property type="term" value="P:nucleotide metabolic process"/>
    <property type="evidence" value="ECO:0007669"/>
    <property type="project" value="UniProtKB-KW"/>
</dbReference>
<evidence type="ECO:0000313" key="10">
    <source>
        <dbReference type="EMBL" id="CAI8856762.1"/>
    </source>
</evidence>
<keyword evidence="4 9" id="KW-0546">Nucleotide metabolism</keyword>
<feature type="site" description="Important for substrate specificity" evidence="9">
    <location>
        <position position="161"/>
    </location>
</feature>
<comment type="similarity">
    <text evidence="7 9">Belongs to the Maf family. YceF subfamily.</text>
</comment>
<dbReference type="Pfam" id="PF02545">
    <property type="entry name" value="Maf"/>
    <property type="match status" value="1"/>
</dbReference>
<dbReference type="SUPFAM" id="SSF52972">
    <property type="entry name" value="ITPase-like"/>
    <property type="match status" value="1"/>
</dbReference>
<evidence type="ECO:0000313" key="11">
    <source>
        <dbReference type="Proteomes" id="UP001158598"/>
    </source>
</evidence>
<dbReference type="InterPro" id="IPR003697">
    <property type="entry name" value="Maf-like"/>
</dbReference>
<dbReference type="HAMAP" id="MF_00528">
    <property type="entry name" value="Maf"/>
    <property type="match status" value="1"/>
</dbReference>
<dbReference type="RefSeq" id="WP_017366313.1">
    <property type="nucleotide sequence ID" value="NZ_OX458332.1"/>
</dbReference>
<evidence type="ECO:0000256" key="2">
    <source>
        <dbReference type="ARBA" id="ARBA00022490"/>
    </source>
</evidence>
<dbReference type="NCBIfam" id="TIGR00172">
    <property type="entry name" value="maf"/>
    <property type="match status" value="1"/>
</dbReference>
<dbReference type="AlphaFoldDB" id="A0AA35V5S9"/>
<evidence type="ECO:0000256" key="9">
    <source>
        <dbReference type="HAMAP-Rule" id="MF_00528"/>
    </source>
</evidence>
<dbReference type="CDD" id="cd00555">
    <property type="entry name" value="Maf"/>
    <property type="match status" value="1"/>
</dbReference>
<gene>
    <name evidence="10" type="primary">yceF</name>
    <name evidence="10" type="ORF">MCNOR_2604</name>
</gene>
<protein>
    <recommendedName>
        <fullName evidence="8 9">7-methyl-GTP pyrophosphatase</fullName>
        <shortName evidence="9">m(7)GTP pyrophosphatase</shortName>
        <ecNumber evidence="9">3.6.1.-</ecNumber>
    </recommendedName>
</protein>
<comment type="catalytic activity">
    <reaction evidence="5 9">
        <text>N(7)-methyl-GTP + H2O = N(7)-methyl-GMP + diphosphate + H(+)</text>
        <dbReference type="Rhea" id="RHEA:58744"/>
        <dbReference type="ChEBI" id="CHEBI:15377"/>
        <dbReference type="ChEBI" id="CHEBI:15378"/>
        <dbReference type="ChEBI" id="CHEBI:33019"/>
        <dbReference type="ChEBI" id="CHEBI:58285"/>
        <dbReference type="ChEBI" id="CHEBI:87133"/>
    </reaction>
</comment>
<dbReference type="InterPro" id="IPR029001">
    <property type="entry name" value="ITPase-like_fam"/>
</dbReference>
<keyword evidence="2 9" id="KW-0963">Cytoplasm</keyword>
<sequence length="199" mass="21454">MPTPPPQSRPLLLASGSNYRRELLRKLGLHFTAVAPDIDEAARPGEAADDLALRLACEKALALAPAYPDHLIIGSDQVAVLGDSRLGKPGTHEKAVAQLLRASGNTVTFLTGLCVHDAVSGVSHTGLDRCHVHFRRLDRDQIERYVTADEPYDCAGAFKSEGLGIALIERFEGEDPNALVGLPLILLTEILKRFGIAVF</sequence>
<feature type="active site" description="Proton acceptor" evidence="9">
    <location>
        <position position="76"/>
    </location>
</feature>
<evidence type="ECO:0000256" key="4">
    <source>
        <dbReference type="ARBA" id="ARBA00023080"/>
    </source>
</evidence>
<dbReference type="PANTHER" id="PTHR43213">
    <property type="entry name" value="BIFUNCTIONAL DTTP/UTP PYROPHOSPHATASE/METHYLTRANSFERASE PROTEIN-RELATED"/>
    <property type="match status" value="1"/>
</dbReference>
<evidence type="ECO:0000256" key="5">
    <source>
        <dbReference type="ARBA" id="ARBA00050213"/>
    </source>
</evidence>
<dbReference type="PIRSF" id="PIRSF006305">
    <property type="entry name" value="Maf"/>
    <property type="match status" value="1"/>
</dbReference>
<reference evidence="10" key="1">
    <citation type="submission" date="2023-03" db="EMBL/GenBank/DDBJ databases">
        <authorList>
            <person name="Pearce D."/>
        </authorList>
    </citation>
    <scope>NUCLEOTIDE SEQUENCE</scope>
    <source>
        <strain evidence="10">Mc</strain>
    </source>
</reference>
<dbReference type="FunFam" id="3.90.950.10:FF:000005">
    <property type="entry name" value="7-methyl-GTP pyrophosphatase"/>
    <property type="match status" value="1"/>
</dbReference>
<dbReference type="PANTHER" id="PTHR43213:SF10">
    <property type="entry name" value="7-METHYL-GTP PYROPHOSPHATASE"/>
    <property type="match status" value="1"/>
</dbReference>
<evidence type="ECO:0000256" key="1">
    <source>
        <dbReference type="ARBA" id="ARBA00004496"/>
    </source>
</evidence>
<comment type="caution">
    <text evidence="9">Lacks conserved residue(s) required for the propagation of feature annotation.</text>
</comment>
<feature type="site" description="Important for substrate specificity" evidence="9">
    <location>
        <position position="19"/>
    </location>
</feature>
<keyword evidence="3 9" id="KW-0378">Hydrolase</keyword>
<dbReference type="Proteomes" id="UP001158598">
    <property type="component" value="Chromosome"/>
</dbReference>
<feature type="site" description="Important for substrate specificity" evidence="9">
    <location>
        <position position="77"/>
    </location>
</feature>
<dbReference type="EC" id="3.6.1.-" evidence="9"/>
<dbReference type="EMBL" id="OX458332">
    <property type="protein sequence ID" value="CAI8856762.1"/>
    <property type="molecule type" value="Genomic_DNA"/>
</dbReference>
<dbReference type="GO" id="GO:0005737">
    <property type="term" value="C:cytoplasm"/>
    <property type="evidence" value="ECO:0007669"/>
    <property type="project" value="UniProtKB-SubCell"/>
</dbReference>
<evidence type="ECO:0000256" key="3">
    <source>
        <dbReference type="ARBA" id="ARBA00022801"/>
    </source>
</evidence>